<dbReference type="Pfam" id="PF02230">
    <property type="entry name" value="Abhydrolase_2"/>
    <property type="match status" value="1"/>
</dbReference>
<gene>
    <name evidence="4" type="ORF">ACPOL_4998</name>
</gene>
<dbReference type="Proteomes" id="UP000253606">
    <property type="component" value="Chromosome"/>
</dbReference>
<dbReference type="PANTHER" id="PTHR10655">
    <property type="entry name" value="LYSOPHOSPHOLIPASE-RELATED"/>
    <property type="match status" value="1"/>
</dbReference>
<dbReference type="SUPFAM" id="SSF53474">
    <property type="entry name" value="alpha/beta-Hydrolases"/>
    <property type="match status" value="1"/>
</dbReference>
<protein>
    <submittedName>
        <fullName evidence="4">Phospholipase/Carboxylesterase</fullName>
    </submittedName>
</protein>
<dbReference type="Gene3D" id="3.40.50.1820">
    <property type="entry name" value="alpha/beta hydrolase"/>
    <property type="match status" value="1"/>
</dbReference>
<dbReference type="KEGG" id="abas:ACPOL_4998"/>
<dbReference type="InterPro" id="IPR003140">
    <property type="entry name" value="PLipase/COase/thioEstase"/>
</dbReference>
<keyword evidence="2" id="KW-0378">Hydrolase</keyword>
<dbReference type="RefSeq" id="WP_114209073.1">
    <property type="nucleotide sequence ID" value="NZ_CP030840.1"/>
</dbReference>
<sequence>MTNGQSNADPHALEPVQRIGVGLKQAAGAVIMLHGRGASATDILNLAPAMYHPSLAYLAPSAAGHSWYPHSFLAPREQNEPWLSSALKKIATTIELAKENGISEERIVVCGFSQGACLSTEYIARHPARYAGLIAFTGGLIGPLGMVMDYAGDLEGTPALFGSGDPDPHVPWERVQESADVIARMQGKVTTRRYPGRAHTVSADEVRLAKQILAESFGTP</sequence>
<reference evidence="4 5" key="1">
    <citation type="journal article" date="2018" name="Front. Microbiol.">
        <title>Hydrolytic Capabilities as a Key to Environmental Success: Chitinolytic and Cellulolytic Acidobacteria From Acidic Sub-arctic Soils and Boreal Peatlands.</title>
        <authorList>
            <person name="Belova S.E."/>
            <person name="Ravin N.V."/>
            <person name="Pankratov T.A."/>
            <person name="Rakitin A.L."/>
            <person name="Ivanova A.A."/>
            <person name="Beletsky A.V."/>
            <person name="Mardanov A.V."/>
            <person name="Sinninghe Damste J.S."/>
            <person name="Dedysh S.N."/>
        </authorList>
    </citation>
    <scope>NUCLEOTIDE SEQUENCE [LARGE SCALE GENOMIC DNA]</scope>
    <source>
        <strain evidence="4 5">SBC82</strain>
    </source>
</reference>
<evidence type="ECO:0000256" key="2">
    <source>
        <dbReference type="ARBA" id="ARBA00022801"/>
    </source>
</evidence>
<feature type="domain" description="Phospholipase/carboxylesterase/thioesterase" evidence="3">
    <location>
        <begin position="23"/>
        <end position="213"/>
    </location>
</feature>
<dbReference type="GO" id="GO:0016787">
    <property type="term" value="F:hydrolase activity"/>
    <property type="evidence" value="ECO:0007669"/>
    <property type="project" value="UniProtKB-KW"/>
</dbReference>
<dbReference type="OrthoDB" id="9795555at2"/>
<name>A0A2Z5G5K1_9BACT</name>
<dbReference type="PANTHER" id="PTHR10655:SF17">
    <property type="entry name" value="LYSOPHOSPHOLIPASE-LIKE PROTEIN 1"/>
    <property type="match status" value="1"/>
</dbReference>
<evidence type="ECO:0000313" key="4">
    <source>
        <dbReference type="EMBL" id="AXC14260.1"/>
    </source>
</evidence>
<dbReference type="InterPro" id="IPR029058">
    <property type="entry name" value="AB_hydrolase_fold"/>
</dbReference>
<evidence type="ECO:0000256" key="1">
    <source>
        <dbReference type="ARBA" id="ARBA00006499"/>
    </source>
</evidence>
<accession>A0A2Z5G5K1</accession>
<keyword evidence="5" id="KW-1185">Reference proteome</keyword>
<comment type="similarity">
    <text evidence="1">Belongs to the AB hydrolase superfamily. AB hydrolase 2 family.</text>
</comment>
<evidence type="ECO:0000259" key="3">
    <source>
        <dbReference type="Pfam" id="PF02230"/>
    </source>
</evidence>
<organism evidence="4 5">
    <name type="scientific">Acidisarcina polymorpha</name>
    <dbReference type="NCBI Taxonomy" id="2211140"/>
    <lineage>
        <taxon>Bacteria</taxon>
        <taxon>Pseudomonadati</taxon>
        <taxon>Acidobacteriota</taxon>
        <taxon>Terriglobia</taxon>
        <taxon>Terriglobales</taxon>
        <taxon>Acidobacteriaceae</taxon>
        <taxon>Acidisarcina</taxon>
    </lineage>
</organism>
<evidence type="ECO:0000313" key="5">
    <source>
        <dbReference type="Proteomes" id="UP000253606"/>
    </source>
</evidence>
<dbReference type="AlphaFoldDB" id="A0A2Z5G5K1"/>
<dbReference type="EMBL" id="CP030840">
    <property type="protein sequence ID" value="AXC14260.1"/>
    <property type="molecule type" value="Genomic_DNA"/>
</dbReference>
<dbReference type="InterPro" id="IPR050565">
    <property type="entry name" value="LYPA1-2/EST-like"/>
</dbReference>
<proteinExistence type="inferred from homology"/>